<dbReference type="STRING" id="373668.SAMN05421786_11440"/>
<reference evidence="5" key="1">
    <citation type="submission" date="2017-01" db="EMBL/GenBank/DDBJ databases">
        <authorList>
            <person name="Varghese N."/>
            <person name="Submissions S."/>
        </authorList>
    </citation>
    <scope>NUCLEOTIDE SEQUENCE [LARGE SCALE GENOMIC DNA]</scope>
    <source>
        <strain evidence="5">DSM 18017</strain>
    </source>
</reference>
<keyword evidence="5" id="KW-1185">Reference proteome</keyword>
<dbReference type="InterPro" id="IPR032508">
    <property type="entry name" value="FecR_C"/>
</dbReference>
<feature type="transmembrane region" description="Helical" evidence="1">
    <location>
        <begin position="46"/>
        <end position="66"/>
    </location>
</feature>
<dbReference type="InterPro" id="IPR012373">
    <property type="entry name" value="Ferrdict_sens_TM"/>
</dbReference>
<sequence length="273" mass="32486">MSLEKEFEETWKTVSKQKNKIDKITDQRIWENINKRIRKKKNARKFYWVAATVIPFFILLIMYNSFQNNIISQENKYVYESLQTSKKIQLSDGSVIKLMPYSKLILDKHFGEKNREINFTGQADFNITKDQTKPFRINAGNFHVVVLGTHFFLDQKSEEKKVELFEGKVKIEHLGKITYLLPKEIWMNTSTNSNYHYYKQDKQMSFTFDRLEYSEAVKKLEETYNVKIFYPDQYKDRLVTGSLKGNLNDILSIISFPFNLKIEKHDSEKIILK</sequence>
<dbReference type="RefSeq" id="WP_076554036.1">
    <property type="nucleotide sequence ID" value="NZ_FTOL01000014.1"/>
</dbReference>
<keyword evidence="1" id="KW-0472">Membrane</keyword>
<evidence type="ECO:0000313" key="5">
    <source>
        <dbReference type="Proteomes" id="UP000186744"/>
    </source>
</evidence>
<dbReference type="InterPro" id="IPR006860">
    <property type="entry name" value="FecR"/>
</dbReference>
<dbReference type="AlphaFoldDB" id="A0A1N7QQ68"/>
<keyword evidence="1" id="KW-1133">Transmembrane helix</keyword>
<dbReference type="OrthoDB" id="1097132at2"/>
<feature type="domain" description="Protein FecR C-terminal" evidence="3">
    <location>
        <begin position="206"/>
        <end position="271"/>
    </location>
</feature>
<dbReference type="Proteomes" id="UP000186744">
    <property type="component" value="Unassembled WGS sequence"/>
</dbReference>
<dbReference type="EMBL" id="FTOL01000014">
    <property type="protein sequence ID" value="SIT25055.1"/>
    <property type="molecule type" value="Genomic_DNA"/>
</dbReference>
<dbReference type="PANTHER" id="PTHR30273">
    <property type="entry name" value="PERIPLASMIC SIGNAL SENSOR AND SIGMA FACTOR ACTIVATOR FECR-RELATED"/>
    <property type="match status" value="1"/>
</dbReference>
<feature type="domain" description="FecR protein" evidence="2">
    <location>
        <begin position="85"/>
        <end position="170"/>
    </location>
</feature>
<evidence type="ECO:0000259" key="3">
    <source>
        <dbReference type="Pfam" id="PF16344"/>
    </source>
</evidence>
<proteinExistence type="predicted"/>
<protein>
    <submittedName>
        <fullName evidence="4">FecR family protein</fullName>
    </submittedName>
</protein>
<dbReference type="PANTHER" id="PTHR30273:SF2">
    <property type="entry name" value="PROTEIN FECR"/>
    <property type="match status" value="1"/>
</dbReference>
<evidence type="ECO:0000259" key="2">
    <source>
        <dbReference type="Pfam" id="PF04773"/>
    </source>
</evidence>
<keyword evidence="1" id="KW-0812">Transmembrane</keyword>
<evidence type="ECO:0000256" key="1">
    <source>
        <dbReference type="SAM" id="Phobius"/>
    </source>
</evidence>
<dbReference type="GO" id="GO:0016989">
    <property type="term" value="F:sigma factor antagonist activity"/>
    <property type="evidence" value="ECO:0007669"/>
    <property type="project" value="TreeGrafter"/>
</dbReference>
<gene>
    <name evidence="4" type="ORF">SAMN05421786_11440</name>
</gene>
<organism evidence="4 5">
    <name type="scientific">Chryseobacterium ureilyticum</name>
    <dbReference type="NCBI Taxonomy" id="373668"/>
    <lineage>
        <taxon>Bacteria</taxon>
        <taxon>Pseudomonadati</taxon>
        <taxon>Bacteroidota</taxon>
        <taxon>Flavobacteriia</taxon>
        <taxon>Flavobacteriales</taxon>
        <taxon>Weeksellaceae</taxon>
        <taxon>Chryseobacterium group</taxon>
        <taxon>Chryseobacterium</taxon>
    </lineage>
</organism>
<dbReference type="Pfam" id="PF16344">
    <property type="entry name" value="FecR_C"/>
    <property type="match status" value="1"/>
</dbReference>
<accession>A0A1N7QQ68</accession>
<dbReference type="Gene3D" id="3.55.50.30">
    <property type="match status" value="1"/>
</dbReference>
<dbReference type="Pfam" id="PF04773">
    <property type="entry name" value="FecR"/>
    <property type="match status" value="1"/>
</dbReference>
<name>A0A1N7QQ68_9FLAO</name>
<evidence type="ECO:0000313" key="4">
    <source>
        <dbReference type="EMBL" id="SIT25055.1"/>
    </source>
</evidence>
<dbReference type="Gene3D" id="2.60.120.1440">
    <property type="match status" value="1"/>
</dbReference>